<dbReference type="SUPFAM" id="SSF56784">
    <property type="entry name" value="HAD-like"/>
    <property type="match status" value="1"/>
</dbReference>
<dbReference type="PANTHER" id="PTHR42891">
    <property type="entry name" value="D-GLYCERO-BETA-D-MANNO-HEPTOSE-1,7-BISPHOSPHATE 7-PHOSPHATASE"/>
    <property type="match status" value="1"/>
</dbReference>
<dbReference type="RefSeq" id="WP_104643194.1">
    <property type="nucleotide sequence ID" value="NZ_AQGW01000023.1"/>
</dbReference>
<dbReference type="AlphaFoldDB" id="A0A2K4XBW9"/>
<dbReference type="CDD" id="cd07503">
    <property type="entry name" value="HAD_HisB-N"/>
    <property type="match status" value="1"/>
</dbReference>
<feature type="binding site" evidence="11">
    <location>
        <position position="138"/>
    </location>
    <ligand>
        <name>substrate</name>
    </ligand>
</feature>
<keyword evidence="13" id="KW-0460">Magnesium</keyword>
<comment type="similarity">
    <text evidence="8 9">Belongs to the gmhB family.</text>
</comment>
<feature type="binding site" evidence="13">
    <location>
        <position position="95"/>
    </location>
    <ligand>
        <name>Zn(2+)</name>
        <dbReference type="ChEBI" id="CHEBI:29105"/>
    </ligand>
</feature>
<dbReference type="NCBIfam" id="TIGR01656">
    <property type="entry name" value="Histidinol-ppas"/>
    <property type="match status" value="1"/>
</dbReference>
<evidence type="ECO:0000313" key="17">
    <source>
        <dbReference type="Proteomes" id="UP000615003"/>
    </source>
</evidence>
<protein>
    <recommendedName>
        <fullName evidence="7 9">D,D-heptose 1,7-bisphosphate phosphatase</fullName>
        <ecNumber evidence="9">3.1.3.-</ecNumber>
    </recommendedName>
</protein>
<comment type="cofactor">
    <cofactor evidence="13">
        <name>Zn(2+)</name>
        <dbReference type="ChEBI" id="CHEBI:29105"/>
    </cofactor>
</comment>
<dbReference type="Pfam" id="PF13242">
    <property type="entry name" value="Hydrolase_like"/>
    <property type="match status" value="1"/>
</dbReference>
<evidence type="ECO:0000256" key="2">
    <source>
        <dbReference type="ARBA" id="ARBA00022490"/>
    </source>
</evidence>
<evidence type="ECO:0000313" key="15">
    <source>
        <dbReference type="EMBL" id="SOU41816.1"/>
    </source>
</evidence>
<feature type="binding site" evidence="11">
    <location>
        <begin position="54"/>
        <end position="57"/>
    </location>
    <ligand>
        <name>substrate</name>
    </ligand>
</feature>
<feature type="site" description="Stabilizes the phosphoryl group" evidence="12">
    <location>
        <position position="111"/>
    </location>
</feature>
<name>A0A2K4XBW9_PSEVC</name>
<dbReference type="FunFam" id="3.40.50.1000:FF:000037">
    <property type="entry name" value="D,D-heptose 1,7-bisphosphate phosphatase"/>
    <property type="match status" value="1"/>
</dbReference>
<dbReference type="OrthoDB" id="9781367at2"/>
<feature type="binding site" evidence="13">
    <location>
        <position position="108"/>
    </location>
    <ligand>
        <name>Zn(2+)</name>
        <dbReference type="ChEBI" id="CHEBI:29105"/>
    </ligand>
</feature>
<dbReference type="Proteomes" id="UP000238288">
    <property type="component" value="Chromosome PCAR9a"/>
</dbReference>
<evidence type="ECO:0000256" key="4">
    <source>
        <dbReference type="ARBA" id="ARBA00022801"/>
    </source>
</evidence>
<feature type="binding site" evidence="13">
    <location>
        <position position="110"/>
    </location>
    <ligand>
        <name>Zn(2+)</name>
        <dbReference type="ChEBI" id="CHEBI:29105"/>
    </ligand>
</feature>
<dbReference type="InterPro" id="IPR004446">
    <property type="entry name" value="Heptose_bisP_phosphatase"/>
</dbReference>
<feature type="binding site" evidence="11">
    <location>
        <begin position="20"/>
        <end position="23"/>
    </location>
    <ligand>
        <name>substrate</name>
    </ligand>
</feature>
<evidence type="ECO:0000313" key="14">
    <source>
        <dbReference type="EMBL" id="MBE0383526.1"/>
    </source>
</evidence>
<dbReference type="Gene3D" id="3.40.50.1000">
    <property type="entry name" value="HAD superfamily/HAD-like"/>
    <property type="match status" value="1"/>
</dbReference>
<dbReference type="NCBIfam" id="NF006506">
    <property type="entry name" value="PRK08942.1"/>
    <property type="match status" value="1"/>
</dbReference>
<dbReference type="InterPro" id="IPR036412">
    <property type="entry name" value="HAD-like_sf"/>
</dbReference>
<dbReference type="InterPro" id="IPR006543">
    <property type="entry name" value="Histidinol-phos"/>
</dbReference>
<keyword evidence="2 9" id="KW-0963">Cytoplasm</keyword>
<dbReference type="EMBL" id="LT965928">
    <property type="protein sequence ID" value="SOU41816.1"/>
    <property type="molecule type" value="Genomic_DNA"/>
</dbReference>
<evidence type="ECO:0000256" key="7">
    <source>
        <dbReference type="ARBA" id="ARBA00031828"/>
    </source>
</evidence>
<dbReference type="GO" id="GO:0016791">
    <property type="term" value="F:phosphatase activity"/>
    <property type="evidence" value="ECO:0007669"/>
    <property type="project" value="InterPro"/>
</dbReference>
<evidence type="ECO:0000256" key="1">
    <source>
        <dbReference type="ARBA" id="ARBA00004496"/>
    </source>
</evidence>
<dbReference type="NCBIfam" id="TIGR00213">
    <property type="entry name" value="GmhB_yaeD"/>
    <property type="match status" value="1"/>
</dbReference>
<dbReference type="EMBL" id="AQGW01000023">
    <property type="protein sequence ID" value="MBE0383526.1"/>
    <property type="molecule type" value="Genomic_DNA"/>
</dbReference>
<dbReference type="Proteomes" id="UP000615003">
    <property type="component" value="Unassembled WGS sequence"/>
</dbReference>
<dbReference type="InterPro" id="IPR006549">
    <property type="entry name" value="HAD-SF_hydro_IIIA"/>
</dbReference>
<keyword evidence="6 9" id="KW-0119">Carbohydrate metabolism</keyword>
<feature type="binding site" evidence="13">
    <location>
        <position position="93"/>
    </location>
    <ligand>
        <name>Zn(2+)</name>
        <dbReference type="ChEBI" id="CHEBI:29105"/>
    </ligand>
</feature>
<evidence type="ECO:0000256" key="8">
    <source>
        <dbReference type="ARBA" id="ARBA00061616"/>
    </source>
</evidence>
<accession>A0A2K4XBW9</accession>
<evidence type="ECO:0000256" key="11">
    <source>
        <dbReference type="PIRSR" id="PIRSR004682-2"/>
    </source>
</evidence>
<dbReference type="GeneID" id="93664499"/>
<evidence type="ECO:0000256" key="9">
    <source>
        <dbReference type="PIRNR" id="PIRNR004682"/>
    </source>
</evidence>
<dbReference type="GO" id="GO:0005737">
    <property type="term" value="C:cytoplasm"/>
    <property type="evidence" value="ECO:0007669"/>
    <property type="project" value="UniProtKB-SubCell"/>
</dbReference>
<feature type="binding site" evidence="11">
    <location>
        <begin position="12"/>
        <end position="14"/>
    </location>
    <ligand>
        <name>substrate</name>
    </ligand>
</feature>
<evidence type="ECO:0000256" key="6">
    <source>
        <dbReference type="ARBA" id="ARBA00023277"/>
    </source>
</evidence>
<dbReference type="InterPro" id="IPR023214">
    <property type="entry name" value="HAD_sf"/>
</dbReference>
<evidence type="ECO:0000313" key="16">
    <source>
        <dbReference type="Proteomes" id="UP000238288"/>
    </source>
</evidence>
<feature type="binding site" evidence="13">
    <location>
        <position position="12"/>
    </location>
    <ligand>
        <name>Mg(2+)</name>
        <dbReference type="ChEBI" id="CHEBI:18420"/>
    </ligand>
</feature>
<comment type="cofactor">
    <cofactor evidence="13">
        <name>Mg(2+)</name>
        <dbReference type="ChEBI" id="CHEBI:18420"/>
    </cofactor>
</comment>
<organism evidence="15 16">
    <name type="scientific">Pseudoalteromonas carrageenovora IAM 12662</name>
    <dbReference type="NCBI Taxonomy" id="1314868"/>
    <lineage>
        <taxon>Bacteria</taxon>
        <taxon>Pseudomonadati</taxon>
        <taxon>Pseudomonadota</taxon>
        <taxon>Gammaproteobacteria</taxon>
        <taxon>Alteromonadales</taxon>
        <taxon>Pseudoalteromonadaceae</taxon>
        <taxon>Pseudoalteromonas</taxon>
    </lineage>
</organism>
<keyword evidence="4 9" id="KW-0378">Hydrolase</keyword>
<dbReference type="GO" id="GO:0005975">
    <property type="term" value="P:carbohydrate metabolic process"/>
    <property type="evidence" value="ECO:0007669"/>
    <property type="project" value="InterPro"/>
</dbReference>
<proteinExistence type="inferred from homology"/>
<dbReference type="EC" id="3.1.3.-" evidence="9"/>
<feature type="binding site" evidence="13">
    <location>
        <position position="138"/>
    </location>
    <ligand>
        <name>Mg(2+)</name>
        <dbReference type="ChEBI" id="CHEBI:18420"/>
    </ligand>
</feature>
<evidence type="ECO:0000256" key="13">
    <source>
        <dbReference type="PIRSR" id="PIRSR004682-4"/>
    </source>
</evidence>
<feature type="binding site" evidence="13">
    <location>
        <position position="137"/>
    </location>
    <ligand>
        <name>Mg(2+)</name>
        <dbReference type="ChEBI" id="CHEBI:18420"/>
    </ligand>
</feature>
<dbReference type="PANTHER" id="PTHR42891:SF1">
    <property type="entry name" value="D-GLYCERO-BETA-D-MANNO-HEPTOSE-1,7-BISPHOSPHATE 7-PHOSPHATASE"/>
    <property type="match status" value="1"/>
</dbReference>
<feature type="site" description="Stabilizes the phosphoryl group" evidence="12">
    <location>
        <position position="112"/>
    </location>
</feature>
<gene>
    <name evidence="15" type="primary">gmhB</name>
    <name evidence="15" type="ORF">PCAR9_A31008</name>
    <name evidence="14" type="ORF">PCARR_a1806</name>
</gene>
<comment type="subcellular location">
    <subcellularLocation>
        <location evidence="1 9">Cytoplasm</location>
    </subcellularLocation>
</comment>
<evidence type="ECO:0000256" key="10">
    <source>
        <dbReference type="PIRSR" id="PIRSR004682-1"/>
    </source>
</evidence>
<dbReference type="PIRSF" id="PIRSF004682">
    <property type="entry name" value="GmhB"/>
    <property type="match status" value="1"/>
</dbReference>
<keyword evidence="5 13" id="KW-0862">Zinc</keyword>
<dbReference type="GO" id="GO:0046872">
    <property type="term" value="F:metal ion binding"/>
    <property type="evidence" value="ECO:0007669"/>
    <property type="project" value="UniProtKB-KW"/>
</dbReference>
<feature type="active site" description="Proton donor" evidence="10">
    <location>
        <position position="14"/>
    </location>
</feature>
<sequence>MTELQNKALFLDRDGVVNVDHGYVYQSEEFEFIDGIFSTCKKFYDAGYKIIVVTNQSGIGRGYYTEADFLALTQWMKTQFSNHNIEIADVYFCPHHPKKALPEYLKQCDCRKPAPGMLLQGIKEHNIDPKHCIMVGDKLSDMQAAKKAHIATRVLVRSGQSFDENAKQSADLVIDSINDLPAFITL</sequence>
<feature type="binding site" evidence="11">
    <location>
        <begin position="111"/>
        <end position="112"/>
    </location>
    <ligand>
        <name>substrate</name>
    </ligand>
</feature>
<feature type="site" description="Stabilizes the phosphoryl group" evidence="12">
    <location>
        <position position="54"/>
    </location>
</feature>
<keyword evidence="17" id="KW-1185">Reference proteome</keyword>
<evidence type="ECO:0000256" key="5">
    <source>
        <dbReference type="ARBA" id="ARBA00022833"/>
    </source>
</evidence>
<feature type="active site" description="Nucleophile" evidence="10">
    <location>
        <position position="12"/>
    </location>
</feature>
<reference evidence="15 16" key="2">
    <citation type="submission" date="2017-11" db="EMBL/GenBank/DDBJ databases">
        <authorList>
            <person name="Han C.G."/>
        </authorList>
    </citation>
    <scope>NUCLEOTIDE SEQUENCE [LARGE SCALE GENOMIC DNA]</scope>
    <source>
        <strain evidence="16">ATCC 43555</strain>
        <strain evidence="15">ATCC43555</strain>
    </source>
</reference>
<reference evidence="14 17" key="1">
    <citation type="submission" date="2015-06" db="EMBL/GenBank/DDBJ databases">
        <title>Genome sequence of Pseudoalteromonas carrageenovora.</title>
        <authorList>
            <person name="Xie B.-B."/>
            <person name="Rong J.-C."/>
            <person name="Qin Q.-L."/>
            <person name="Zhang Y.-Z."/>
        </authorList>
    </citation>
    <scope>NUCLEOTIDE SEQUENCE [LARGE SCALE GENOMIC DNA]</scope>
    <source>
        <strain evidence="14 17">IAM 12662</strain>
    </source>
</reference>
<evidence type="ECO:0000256" key="3">
    <source>
        <dbReference type="ARBA" id="ARBA00022723"/>
    </source>
</evidence>
<evidence type="ECO:0000256" key="12">
    <source>
        <dbReference type="PIRSR" id="PIRSR004682-3"/>
    </source>
</evidence>
<dbReference type="NCBIfam" id="TIGR01662">
    <property type="entry name" value="HAD-SF-IIIA"/>
    <property type="match status" value="1"/>
</dbReference>
<feature type="binding site" evidence="13">
    <location>
        <position position="14"/>
    </location>
    <ligand>
        <name>Mg(2+)</name>
        <dbReference type="ChEBI" id="CHEBI:18420"/>
    </ligand>
</feature>
<keyword evidence="3 13" id="KW-0479">Metal-binding</keyword>